<evidence type="ECO:0000313" key="2">
    <source>
        <dbReference type="Proteomes" id="UP000093000"/>
    </source>
</evidence>
<proteinExistence type="predicted"/>
<reference evidence="1 2" key="1">
    <citation type="submission" date="2016-03" db="EMBL/GenBank/DDBJ databases">
        <title>Choanephora cucurbitarum.</title>
        <authorList>
            <person name="Min B."/>
            <person name="Park H."/>
            <person name="Park J.-H."/>
            <person name="Shin H.-D."/>
            <person name="Choi I.-G."/>
        </authorList>
    </citation>
    <scope>NUCLEOTIDE SEQUENCE [LARGE SCALE GENOMIC DNA]</scope>
    <source>
        <strain evidence="1 2">KUS-F28377</strain>
    </source>
</reference>
<keyword evidence="2" id="KW-1185">Reference proteome</keyword>
<dbReference type="AlphaFoldDB" id="A0A1C7NGJ1"/>
<dbReference type="InParanoid" id="A0A1C7NGJ1"/>
<dbReference type="OrthoDB" id="20273at2759"/>
<dbReference type="Proteomes" id="UP000093000">
    <property type="component" value="Unassembled WGS sequence"/>
</dbReference>
<comment type="caution">
    <text evidence="1">The sequence shown here is derived from an EMBL/GenBank/DDBJ whole genome shotgun (WGS) entry which is preliminary data.</text>
</comment>
<gene>
    <name evidence="1" type="ORF">A0J61_03849</name>
</gene>
<organism evidence="1 2">
    <name type="scientific">Choanephora cucurbitarum</name>
    <dbReference type="NCBI Taxonomy" id="101091"/>
    <lineage>
        <taxon>Eukaryota</taxon>
        <taxon>Fungi</taxon>
        <taxon>Fungi incertae sedis</taxon>
        <taxon>Mucoromycota</taxon>
        <taxon>Mucoromycotina</taxon>
        <taxon>Mucoromycetes</taxon>
        <taxon>Mucorales</taxon>
        <taxon>Mucorineae</taxon>
        <taxon>Choanephoraceae</taxon>
        <taxon>Choanephoroideae</taxon>
        <taxon>Choanephora</taxon>
    </lineage>
</organism>
<accession>A0A1C7NGJ1</accession>
<evidence type="ECO:0000313" key="1">
    <source>
        <dbReference type="EMBL" id="OBZ88100.1"/>
    </source>
</evidence>
<protein>
    <submittedName>
        <fullName evidence="1">Uncharacterized protein</fullName>
    </submittedName>
</protein>
<sequence>MPLFKIRTKSKVTSDFNFTPPTEAKPVQNAYSSFNRMDSPTSTLQEIRSEAPSYYSRVYMQQQQQQQQHYDRFQGTCIEQNYKT</sequence>
<name>A0A1C7NGJ1_9FUNG</name>
<dbReference type="EMBL" id="LUGH01000175">
    <property type="protein sequence ID" value="OBZ88100.1"/>
    <property type="molecule type" value="Genomic_DNA"/>
</dbReference>